<dbReference type="FunFam" id="2.10.25.10:FF:000166">
    <property type="entry name" value="laminin subunit gamma-1"/>
    <property type="match status" value="1"/>
</dbReference>
<evidence type="ECO:0000256" key="7">
    <source>
        <dbReference type="ARBA" id="ARBA00023292"/>
    </source>
</evidence>
<keyword evidence="2" id="KW-0964">Secreted</keyword>
<keyword evidence="10" id="KW-0175">Coiled coil</keyword>
<dbReference type="PROSITE" id="PS51115">
    <property type="entry name" value="LAMININ_IVA"/>
    <property type="match status" value="1"/>
</dbReference>
<feature type="disulfide bond" evidence="9">
    <location>
        <begin position="476"/>
        <end position="485"/>
    </location>
</feature>
<evidence type="ECO:0008006" key="17">
    <source>
        <dbReference type="Google" id="ProtNLM"/>
    </source>
</evidence>
<dbReference type="InterPro" id="IPR008211">
    <property type="entry name" value="Laminin_N"/>
</dbReference>
<dbReference type="Proteomes" id="UP001566132">
    <property type="component" value="Unassembled WGS sequence"/>
</dbReference>
<feature type="chain" id="PRO_5044845464" description="Laminin subunit gamma-1" evidence="11">
    <location>
        <begin position="23"/>
        <end position="1628"/>
    </location>
</feature>
<evidence type="ECO:0000259" key="14">
    <source>
        <dbReference type="PROSITE" id="PS51117"/>
    </source>
</evidence>
<protein>
    <recommendedName>
        <fullName evidence="17">Laminin subunit gamma-1</fullName>
    </recommendedName>
</protein>
<dbReference type="FunFam" id="2.10.25.10:FF:000090">
    <property type="entry name" value="laminin subunit alpha"/>
    <property type="match status" value="1"/>
</dbReference>
<evidence type="ECO:0000256" key="2">
    <source>
        <dbReference type="ARBA" id="ARBA00022525"/>
    </source>
</evidence>
<feature type="disulfide bond" evidence="9">
    <location>
        <begin position="754"/>
        <end position="763"/>
    </location>
</feature>
<evidence type="ECO:0000256" key="11">
    <source>
        <dbReference type="SAM" id="SignalP"/>
    </source>
</evidence>
<gene>
    <name evidence="15" type="ORF">ABEB36_000679</name>
</gene>
<keyword evidence="6" id="KW-0325">Glycoprotein</keyword>
<feature type="domain" description="Laminin EGF-like" evidence="12">
    <location>
        <begin position="996"/>
        <end position="1041"/>
    </location>
</feature>
<dbReference type="PANTHER" id="PTHR10574:SF435">
    <property type="entry name" value="LAMININ SUBUNIT GAMMA-1"/>
    <property type="match status" value="1"/>
</dbReference>
<feature type="domain" description="Laminin EGF-like" evidence="12">
    <location>
        <begin position="948"/>
        <end position="995"/>
    </location>
</feature>
<evidence type="ECO:0000256" key="9">
    <source>
        <dbReference type="PROSITE-ProRule" id="PRU00460"/>
    </source>
</evidence>
<feature type="coiled-coil region" evidence="10">
    <location>
        <begin position="1555"/>
        <end position="1612"/>
    </location>
</feature>
<organism evidence="15 16">
    <name type="scientific">Hypothenemus hampei</name>
    <name type="common">Coffee berry borer</name>
    <dbReference type="NCBI Taxonomy" id="57062"/>
    <lineage>
        <taxon>Eukaryota</taxon>
        <taxon>Metazoa</taxon>
        <taxon>Ecdysozoa</taxon>
        <taxon>Arthropoda</taxon>
        <taxon>Hexapoda</taxon>
        <taxon>Insecta</taxon>
        <taxon>Pterygota</taxon>
        <taxon>Neoptera</taxon>
        <taxon>Endopterygota</taxon>
        <taxon>Coleoptera</taxon>
        <taxon>Polyphaga</taxon>
        <taxon>Cucujiformia</taxon>
        <taxon>Curculionidae</taxon>
        <taxon>Scolytinae</taxon>
        <taxon>Hypothenemus</taxon>
    </lineage>
</organism>
<dbReference type="SMART" id="SM00281">
    <property type="entry name" value="LamB"/>
    <property type="match status" value="1"/>
</dbReference>
<dbReference type="SMART" id="SM00180">
    <property type="entry name" value="EGF_Lam"/>
    <property type="match status" value="10"/>
</dbReference>
<comment type="caution">
    <text evidence="9">Lacks conserved residue(s) required for the propagation of feature annotation.</text>
</comment>
<reference evidence="15 16" key="1">
    <citation type="submission" date="2024-05" db="EMBL/GenBank/DDBJ databases">
        <title>Genetic variation in Jamaican populations of the coffee berry borer (Hypothenemus hampei).</title>
        <authorList>
            <person name="Errbii M."/>
            <person name="Myrie A."/>
        </authorList>
    </citation>
    <scope>NUCLEOTIDE SEQUENCE [LARGE SCALE GENOMIC DNA]</scope>
    <source>
        <strain evidence="15">JA-Hopewell-2020-01-JO</strain>
        <tissue evidence="15">Whole body</tissue>
    </source>
</reference>
<dbReference type="SUPFAM" id="SSF58104">
    <property type="entry name" value="Methyl-accepting chemotaxis protein (MCP) signaling domain"/>
    <property type="match status" value="1"/>
</dbReference>
<feature type="coiled-coil region" evidence="10">
    <location>
        <begin position="1198"/>
        <end position="1292"/>
    </location>
</feature>
<dbReference type="GO" id="GO:0048731">
    <property type="term" value="P:system development"/>
    <property type="evidence" value="ECO:0007669"/>
    <property type="project" value="UniProtKB-ARBA"/>
</dbReference>
<dbReference type="Pfam" id="PF00052">
    <property type="entry name" value="Laminin_B"/>
    <property type="match status" value="1"/>
</dbReference>
<feature type="disulfide bond" evidence="9">
    <location>
        <begin position="406"/>
        <end position="418"/>
    </location>
</feature>
<dbReference type="FunFam" id="2.60.120.260:FF:000018">
    <property type="entry name" value="Laminin subunit gamma 1"/>
    <property type="match status" value="1"/>
</dbReference>
<evidence type="ECO:0000256" key="4">
    <source>
        <dbReference type="ARBA" id="ARBA00022737"/>
    </source>
</evidence>
<feature type="domain" description="Laminin EGF-like" evidence="12">
    <location>
        <begin position="894"/>
        <end position="947"/>
    </location>
</feature>
<dbReference type="PRINTS" id="PR00011">
    <property type="entry name" value="EGFLAMININ"/>
</dbReference>
<feature type="disulfide bond" evidence="9">
    <location>
        <begin position="426"/>
        <end position="435"/>
    </location>
</feature>
<feature type="signal peptide" evidence="11">
    <location>
        <begin position="1"/>
        <end position="22"/>
    </location>
</feature>
<feature type="domain" description="Laminin EGF-like" evidence="12">
    <location>
        <begin position="453"/>
        <end position="505"/>
    </location>
</feature>
<feature type="disulfide bond" evidence="9">
    <location>
        <begin position="996"/>
        <end position="1008"/>
    </location>
</feature>
<feature type="domain" description="Laminin EGF-like" evidence="12">
    <location>
        <begin position="839"/>
        <end position="893"/>
    </location>
</feature>
<evidence type="ECO:0000256" key="6">
    <source>
        <dbReference type="ARBA" id="ARBA00023180"/>
    </source>
</evidence>
<feature type="disulfide bond" evidence="9">
    <location>
        <begin position="969"/>
        <end position="978"/>
    </location>
</feature>
<feature type="disulfide bond" evidence="9">
    <location>
        <begin position="863"/>
        <end position="872"/>
    </location>
</feature>
<feature type="domain" description="Laminin N-terminal" evidence="14">
    <location>
        <begin position="58"/>
        <end position="290"/>
    </location>
</feature>
<evidence type="ECO:0000256" key="8">
    <source>
        <dbReference type="ARBA" id="ARBA00065619"/>
    </source>
</evidence>
<dbReference type="SMART" id="SM00181">
    <property type="entry name" value="EGF"/>
    <property type="match status" value="8"/>
</dbReference>
<keyword evidence="16" id="KW-1185">Reference proteome</keyword>
<feature type="domain" description="Laminin IV type A" evidence="13">
    <location>
        <begin position="532"/>
        <end position="701"/>
    </location>
</feature>
<evidence type="ECO:0000259" key="12">
    <source>
        <dbReference type="PROSITE" id="PS50027"/>
    </source>
</evidence>
<dbReference type="GO" id="GO:0005576">
    <property type="term" value="C:extracellular region"/>
    <property type="evidence" value="ECO:0007669"/>
    <property type="project" value="UniProtKB-SubCell"/>
</dbReference>
<evidence type="ECO:0000256" key="3">
    <source>
        <dbReference type="ARBA" id="ARBA00022729"/>
    </source>
</evidence>
<dbReference type="CDD" id="cd00055">
    <property type="entry name" value="EGF_Lam"/>
    <property type="match status" value="8"/>
</dbReference>
<dbReference type="Gene3D" id="2.60.120.260">
    <property type="entry name" value="Galactose-binding domain-like"/>
    <property type="match status" value="1"/>
</dbReference>
<dbReference type="FunFam" id="2.10.25.10:FF:000758">
    <property type="entry name" value="Laminin subunit gamma 1"/>
    <property type="match status" value="1"/>
</dbReference>
<dbReference type="InterPro" id="IPR000742">
    <property type="entry name" value="EGF"/>
</dbReference>
<name>A0ABD1FC44_HYPHA</name>
<sequence>MVWLRVVQFCTILLIKQKLVEGIDQRPYEAFRTTKNQEYDHTPAIGIKGTKCYDHFNRPQRCIPEFENAAFNMEMEATNTCAMDGEQEYCVQTGVTGIRKSCAMCFPGQYHARFMTDIHNVDNPTWWQSETMLEGINQVNLTLRFGKAFDITYIRLWFMSPRPESFYISKKTVADGPWIPFQYYSATCRDTYGLPDQTFTAKGDEARALCTSEYSDISPLRGGNVAFGTLEGRPSAYNFDTSPELQEWVTATELQITLDRLNTFGDEVFGDQQVLKSYFYAIADVAVGARCKCNGHASECVPSNGPDGLQRRVCQCAHNTAGPDCGECLPFYNDVPWARATALNAFECKQCNCNGYSNRCVFDAKLYETTGHGGHCLDCSANRDGPNCERCRVNYYKREDGYCIPCECDETGSMFQQCNSEGKCQCKPGVTGDKCDRCQENFFDFTKSGCKSCECLPDGSAFNDPSCNPESGVCKCKENVEGKQCRECKPGFFNLDSENEFGCTPCFCYGHSSECRSALGYSRYSLESGFVKSSEKWRAEDQYSRPVPIKYEAVSQSIGVLAQEDDAAYFVAPDRFLGDQRASYNQNFEFTLRIGDTRPTPSAADIILEGNRNRITNTIFAQNNPFPNIEGQTYRYRLHEHPDFQWQPRLTSREFISILTNLTAIKIRGTYSPRGLGFLDDVKLETASPGAAGTPALWMEFCQCPQGYVGQFCESCAPGFRHSPAHGGPFTNCIPCDCNKHASICDAETGRCICEHNTAGENCELCARGFYGNALAGTPEDCLPCNCPDGGACIQLDEESIMCTECPTGYSGHRCDVCSDGYFGDPTGRFGAPSPCQLCECNQNIDTNAIGNCNTTTGECLRCIHNTDGPRCEVCLSGYYGNALVLPKGDCKRCECYSPGTEADASLEPICDSSTGACRCKPKVIGRNCDSCQEGFYNLQSDNGCQSCNCDPVGSLNHTCDIYTGQCFCRPGVTGLRCDHCEARKYGFSQEGCKDCDCDAIGSKDLQCDPAGQCPCLDNVEGRRCDRCKENKYDRHRGCIDCPDCYNLVQSAYKHHNTRLDRLNEILNEIERRPTVIADEDFPIELTKLQDDIDNLFDEVKPATGEDSIINQVQDIRKREKDIARTLETVKENLDGIKAKTDDAEKISDNTDLVLETLDQNLNEITTHFETRAKEVLEDAWERSKQVGQHSETMTKIAQEARDLADQLDQQADLLVTNAKEAKNKSNEVYDLAKKSNADLNSVQEQIWKLNDNLIKSTDKLNKTLNFTQDVNNKAREVKNEALELLNEVNNLFVPEVNVPDLNKKSNSLRDEALRLGEKSEALLNKSKELRDIIDQKNLEGDLLLERAEDQQAILTDLVDDIHAANNTVVETINKWIEKLTEAERIYNDLRSSDSDTQKLRQEAEDALKTIPEIRTIIDNTLNKALEAQRQLDEIGEQANEALMISENARDKNMKASEELKEIQKEAENLNNQTKDLIKEDENIGDRVRESEKKINELLHKPLSNATLVEQAKENVGKAVQEANKVSEQVAKLLTDVQGIISELDNTPDIDEATLDRLDNNIIEIEKRINDTKLDQQLERLQDKHKVQNDLIEDYKSKIQELQNDVENIKHIVEALPVGCFRRVELEP</sequence>
<keyword evidence="7 9" id="KW-0424">Laminin EGF-like domain</keyword>
<dbReference type="PROSITE" id="PS01248">
    <property type="entry name" value="EGF_LAM_1"/>
    <property type="match status" value="4"/>
</dbReference>
<dbReference type="SMART" id="SM00136">
    <property type="entry name" value="LamNT"/>
    <property type="match status" value="1"/>
</dbReference>
<dbReference type="InterPro" id="IPR000034">
    <property type="entry name" value="Laminin_IV"/>
</dbReference>
<comment type="subcellular location">
    <subcellularLocation>
        <location evidence="1">Secreted</location>
    </subcellularLocation>
</comment>
<keyword evidence="4" id="KW-0677">Repeat</keyword>
<comment type="caution">
    <text evidence="15">The sequence shown here is derived from an EMBL/GenBank/DDBJ whole genome shotgun (WGS) entry which is preliminary data.</text>
</comment>
<dbReference type="Gene3D" id="2.10.25.10">
    <property type="entry name" value="Laminin"/>
    <property type="match status" value="9"/>
</dbReference>
<evidence type="ECO:0000256" key="5">
    <source>
        <dbReference type="ARBA" id="ARBA00023157"/>
    </source>
</evidence>
<keyword evidence="5 9" id="KW-1015">Disulfide bond</keyword>
<dbReference type="FunFam" id="2.10.25.10:FF:000105">
    <property type="entry name" value="laminin subunit gamma-1"/>
    <property type="match status" value="2"/>
</dbReference>
<proteinExistence type="predicted"/>
<feature type="disulfide bond" evidence="9">
    <location>
        <begin position="950"/>
        <end position="967"/>
    </location>
</feature>
<evidence type="ECO:0000256" key="1">
    <source>
        <dbReference type="ARBA" id="ARBA00004613"/>
    </source>
</evidence>
<keyword evidence="3 11" id="KW-0732">Signal</keyword>
<dbReference type="GO" id="GO:0048513">
    <property type="term" value="P:animal organ development"/>
    <property type="evidence" value="ECO:0007669"/>
    <property type="project" value="UniProtKB-ARBA"/>
</dbReference>
<dbReference type="Pfam" id="PF00055">
    <property type="entry name" value="Laminin_N"/>
    <property type="match status" value="1"/>
</dbReference>
<dbReference type="PROSITE" id="PS50027">
    <property type="entry name" value="EGF_LAM_2"/>
    <property type="match status" value="7"/>
</dbReference>
<dbReference type="SUPFAM" id="SSF57196">
    <property type="entry name" value="EGF/Laminin"/>
    <property type="match status" value="9"/>
</dbReference>
<evidence type="ECO:0000313" key="16">
    <source>
        <dbReference type="Proteomes" id="UP001566132"/>
    </source>
</evidence>
<accession>A0ABD1FC44</accession>
<dbReference type="FunFam" id="2.10.25.10:FF:000067">
    <property type="entry name" value="Laminin subunit gamma 1"/>
    <property type="match status" value="2"/>
</dbReference>
<evidence type="ECO:0000256" key="10">
    <source>
        <dbReference type="SAM" id="Coils"/>
    </source>
</evidence>
<feature type="domain" description="Laminin EGF-like" evidence="12">
    <location>
        <begin position="406"/>
        <end position="452"/>
    </location>
</feature>
<dbReference type="PANTHER" id="PTHR10574">
    <property type="entry name" value="NETRIN/LAMININ-RELATED"/>
    <property type="match status" value="1"/>
</dbReference>
<dbReference type="Pfam" id="PF00053">
    <property type="entry name" value="EGF_laminin"/>
    <property type="match status" value="11"/>
</dbReference>
<dbReference type="PROSITE" id="PS51117">
    <property type="entry name" value="LAMININ_NTER"/>
    <property type="match status" value="1"/>
</dbReference>
<feature type="disulfide bond" evidence="9">
    <location>
        <begin position="1016"/>
        <end position="1025"/>
    </location>
</feature>
<dbReference type="FunFam" id="2.10.25.10:FF:000051">
    <property type="entry name" value="Laminin subunit alpha 4"/>
    <property type="match status" value="1"/>
</dbReference>
<feature type="coiled-coil region" evidence="10">
    <location>
        <begin position="1418"/>
        <end position="1480"/>
    </location>
</feature>
<evidence type="ECO:0000313" key="15">
    <source>
        <dbReference type="EMBL" id="KAL1516831.1"/>
    </source>
</evidence>
<dbReference type="InterPro" id="IPR050440">
    <property type="entry name" value="Laminin/Netrin_ECM"/>
</dbReference>
<dbReference type="InterPro" id="IPR002049">
    <property type="entry name" value="LE_dom"/>
</dbReference>
<feature type="disulfide bond" evidence="9">
    <location>
        <begin position="920"/>
        <end position="929"/>
    </location>
</feature>
<feature type="disulfide bond" evidence="9">
    <location>
        <begin position="948"/>
        <end position="960"/>
    </location>
</feature>
<feature type="domain" description="Laminin EGF-like" evidence="12">
    <location>
        <begin position="736"/>
        <end position="784"/>
    </location>
</feature>
<evidence type="ECO:0000259" key="13">
    <source>
        <dbReference type="PROSITE" id="PS51115"/>
    </source>
</evidence>
<comment type="subunit">
    <text evidence="8">Laminin is a complex glycoprotein, consisting of three different polypeptide chains (alpha, beta, gamma), which are bound to each other by disulfide bonds into a cross-shaped molecule comprising one long and three short arms with globules at each end.</text>
</comment>
<dbReference type="EMBL" id="JBDJPC010000001">
    <property type="protein sequence ID" value="KAL1516831.1"/>
    <property type="molecule type" value="Genomic_DNA"/>
</dbReference>